<dbReference type="GO" id="GO:0009100">
    <property type="term" value="P:glycoprotein metabolic process"/>
    <property type="evidence" value="ECO:0007669"/>
    <property type="project" value="UniProtKB-ARBA"/>
</dbReference>
<dbReference type="EMBL" id="JABAIL010000004">
    <property type="protein sequence ID" value="NLR92659.1"/>
    <property type="molecule type" value="Genomic_DNA"/>
</dbReference>
<dbReference type="InterPro" id="IPR007074">
    <property type="entry name" value="LicD/FKTN/FKRP_NTP_transf"/>
</dbReference>
<sequence length="268" mass="31841">MEQGKLRKLQNIQVEITLAFDAFCKQHQLEYFIIGGTLLGAVRHKGFIPWDDDIDVGMTREHYDKFIKLYLQNPIDGLFLHTTENDAQYYLPFVKLKKDGTEYIDEDTKNVDTHKGIFLDIFPFDDVKDPDSFVCRQQAKLVNQLTYTLSKKRGTKVYPSKSKFQKIFDFVFSFYNIKGLVKLQKKIMTFNNNKGYNYFINFSSPYYYKKELFPKEKYYPIKKYEFEDTQFEGPADYDYVLSHVFGDYMQLPPEDKRMTHAIDVKFND</sequence>
<dbReference type="RefSeq" id="WP_168883364.1">
    <property type="nucleotide sequence ID" value="NZ_JABAIL010000004.1"/>
</dbReference>
<evidence type="ECO:0000313" key="3">
    <source>
        <dbReference type="Proteomes" id="UP000585050"/>
    </source>
</evidence>
<comment type="caution">
    <text evidence="2">The sequence shown here is derived from an EMBL/GenBank/DDBJ whole genome shotgun (WGS) entry which is preliminary data.</text>
</comment>
<dbReference type="PANTHER" id="PTHR43404">
    <property type="entry name" value="LIPOPOLYSACCHARIDE CHOLINEPHOSPHOTRANSFERASE LICD"/>
    <property type="match status" value="1"/>
</dbReference>
<reference evidence="2 3" key="1">
    <citation type="submission" date="2020-04" db="EMBL/GenBank/DDBJ databases">
        <title>Flammeovirga sp. SR4, a novel species isolated from seawater.</title>
        <authorList>
            <person name="Wang X."/>
        </authorList>
    </citation>
    <scope>NUCLEOTIDE SEQUENCE [LARGE SCALE GENOMIC DNA]</scope>
    <source>
        <strain evidence="2 3">SR4</strain>
    </source>
</reference>
<dbReference type="InterPro" id="IPR052942">
    <property type="entry name" value="LPS_cholinephosphotransferase"/>
</dbReference>
<dbReference type="AlphaFoldDB" id="A0A7X8XWX6"/>
<dbReference type="Proteomes" id="UP000585050">
    <property type="component" value="Unassembled WGS sequence"/>
</dbReference>
<gene>
    <name evidence="2" type="ORF">HGP29_15680</name>
</gene>
<keyword evidence="3" id="KW-1185">Reference proteome</keyword>
<dbReference type="Pfam" id="PF04991">
    <property type="entry name" value="LicD"/>
    <property type="match status" value="1"/>
</dbReference>
<name>A0A7X8XWX6_9BACT</name>
<evidence type="ECO:0000313" key="2">
    <source>
        <dbReference type="EMBL" id="NLR92659.1"/>
    </source>
</evidence>
<accession>A0A7X8XWX6</accession>
<evidence type="ECO:0000259" key="1">
    <source>
        <dbReference type="Pfam" id="PF04991"/>
    </source>
</evidence>
<protein>
    <submittedName>
        <fullName evidence="2">LicD family protein</fullName>
    </submittedName>
</protein>
<dbReference type="PANTHER" id="PTHR43404:SF2">
    <property type="entry name" value="LIPOPOLYSACCHARIDE CHOLINEPHOSPHOTRANSFERASE LICD"/>
    <property type="match status" value="1"/>
</dbReference>
<organism evidence="2 3">
    <name type="scientific">Flammeovirga agarivorans</name>
    <dbReference type="NCBI Taxonomy" id="2726742"/>
    <lineage>
        <taxon>Bacteria</taxon>
        <taxon>Pseudomonadati</taxon>
        <taxon>Bacteroidota</taxon>
        <taxon>Cytophagia</taxon>
        <taxon>Cytophagales</taxon>
        <taxon>Flammeovirgaceae</taxon>
        <taxon>Flammeovirga</taxon>
    </lineage>
</organism>
<proteinExistence type="predicted"/>
<feature type="domain" description="LicD/FKTN/FKRP nucleotidyltransferase" evidence="1">
    <location>
        <begin position="24"/>
        <end position="246"/>
    </location>
</feature>